<gene>
    <name evidence="8" type="ORF">AWC27_28450</name>
</gene>
<evidence type="ECO:0000256" key="3">
    <source>
        <dbReference type="ARBA" id="ARBA00022576"/>
    </source>
</evidence>
<dbReference type="InterPro" id="IPR050596">
    <property type="entry name" value="AspAT/PAT-like"/>
</dbReference>
<dbReference type="Pfam" id="PF00155">
    <property type="entry name" value="Aminotran_1_2"/>
    <property type="match status" value="1"/>
</dbReference>
<protein>
    <recommendedName>
        <fullName evidence="6">Aminotransferase</fullName>
        <ecNumber evidence="6">2.6.1.-</ecNumber>
    </recommendedName>
</protein>
<dbReference type="SUPFAM" id="SSF53383">
    <property type="entry name" value="PLP-dependent transferases"/>
    <property type="match status" value="1"/>
</dbReference>
<organism evidence="8 9">
    <name type="scientific">Mycobacterium szulgai</name>
    <dbReference type="NCBI Taxonomy" id="1787"/>
    <lineage>
        <taxon>Bacteria</taxon>
        <taxon>Bacillati</taxon>
        <taxon>Actinomycetota</taxon>
        <taxon>Actinomycetes</taxon>
        <taxon>Mycobacteriales</taxon>
        <taxon>Mycobacteriaceae</taxon>
        <taxon>Mycobacterium</taxon>
    </lineage>
</organism>
<feature type="domain" description="Aminotransferase class I/classII large" evidence="7">
    <location>
        <begin position="4"/>
        <end position="356"/>
    </location>
</feature>
<comment type="caution">
    <text evidence="8">The sequence shown here is derived from an EMBL/GenBank/DDBJ whole genome shotgun (WGS) entry which is preliminary data.</text>
</comment>
<reference evidence="8 9" key="1">
    <citation type="submission" date="2016-01" db="EMBL/GenBank/DDBJ databases">
        <title>The new phylogeny of the genus Mycobacterium.</title>
        <authorList>
            <person name="Tarcisio F."/>
            <person name="Conor M."/>
            <person name="Antonella G."/>
            <person name="Elisabetta G."/>
            <person name="Giulia F.S."/>
            <person name="Sara T."/>
            <person name="Anna F."/>
            <person name="Clotilde B."/>
            <person name="Roberto B."/>
            <person name="Veronica D.S."/>
            <person name="Fabio R."/>
            <person name="Monica P."/>
            <person name="Olivier J."/>
            <person name="Enrico T."/>
            <person name="Nicola S."/>
        </authorList>
    </citation>
    <scope>NUCLEOTIDE SEQUENCE [LARGE SCALE GENOMIC DNA]</scope>
    <source>
        <strain evidence="8 9">DSM 44166</strain>
    </source>
</reference>
<dbReference type="EC" id="2.6.1.-" evidence="6"/>
<dbReference type="PANTHER" id="PTHR46383:SF1">
    <property type="entry name" value="ASPARTATE AMINOTRANSFERASE"/>
    <property type="match status" value="1"/>
</dbReference>
<evidence type="ECO:0000259" key="7">
    <source>
        <dbReference type="Pfam" id="PF00155"/>
    </source>
</evidence>
<evidence type="ECO:0000256" key="5">
    <source>
        <dbReference type="ARBA" id="ARBA00022898"/>
    </source>
</evidence>
<keyword evidence="9" id="KW-1185">Reference proteome</keyword>
<dbReference type="AlphaFoldDB" id="A0A1X2EHU6"/>
<comment type="cofactor">
    <cofactor evidence="1 6">
        <name>pyridoxal 5'-phosphate</name>
        <dbReference type="ChEBI" id="CHEBI:597326"/>
    </cofactor>
</comment>
<proteinExistence type="inferred from homology"/>
<evidence type="ECO:0000313" key="9">
    <source>
        <dbReference type="Proteomes" id="UP000193317"/>
    </source>
</evidence>
<evidence type="ECO:0000256" key="1">
    <source>
        <dbReference type="ARBA" id="ARBA00001933"/>
    </source>
</evidence>
<dbReference type="PROSITE" id="PS00105">
    <property type="entry name" value="AA_TRANSFER_CLASS_1"/>
    <property type="match status" value="1"/>
</dbReference>
<keyword evidence="5" id="KW-0663">Pyridoxal phosphate</keyword>
<keyword evidence="3 6" id="KW-0032">Aminotransferase</keyword>
<sequence>MGTHVISFGAGAPTVPPPNLTFDALAAFDVAKASGYGSSRGELALREALCGWYVTEFGRLTNPDQHLVTNGAKQAIMIALLALCDAGECIAIQNPYWPSYVDVAGLTGLSVELLRYSFETPDVRTWIDQVSDETRVIIYSSPSNPTGSTLSQDDLTLLATWAEETNRWIIADEIYQFQYYKHDGPAPSVLRLPAEGSARVLHISSASKTFALMGHRIGWITAHSSLISRCASIASNIAGNVNTPGQSLVARALSIPRTELTDRTAQLRKQRDVLCAALAESIPWLRWNAPDGGLFVWCELVADHAGDRWTGDAIAQALLADEHVAVVPGSVFGHENALRLSFTEPPDQIVEGIERIKRWGEARL</sequence>
<evidence type="ECO:0000313" key="8">
    <source>
        <dbReference type="EMBL" id="ORX02694.1"/>
    </source>
</evidence>
<evidence type="ECO:0000256" key="4">
    <source>
        <dbReference type="ARBA" id="ARBA00022679"/>
    </source>
</evidence>
<dbReference type="PANTHER" id="PTHR46383">
    <property type="entry name" value="ASPARTATE AMINOTRANSFERASE"/>
    <property type="match status" value="1"/>
</dbReference>
<dbReference type="GO" id="GO:0008483">
    <property type="term" value="F:transaminase activity"/>
    <property type="evidence" value="ECO:0007669"/>
    <property type="project" value="UniProtKB-KW"/>
</dbReference>
<dbReference type="CDD" id="cd00609">
    <property type="entry name" value="AAT_like"/>
    <property type="match status" value="1"/>
</dbReference>
<dbReference type="InterPro" id="IPR004838">
    <property type="entry name" value="NHTrfase_class1_PyrdxlP-BS"/>
</dbReference>
<dbReference type="Proteomes" id="UP000193317">
    <property type="component" value="Unassembled WGS sequence"/>
</dbReference>
<comment type="similarity">
    <text evidence="2 6">Belongs to the class-I pyridoxal-phosphate-dependent aminotransferase family.</text>
</comment>
<name>A0A1X2EHU6_MYCSZ</name>
<dbReference type="InterPro" id="IPR015421">
    <property type="entry name" value="PyrdxlP-dep_Trfase_major"/>
</dbReference>
<evidence type="ECO:0000256" key="2">
    <source>
        <dbReference type="ARBA" id="ARBA00007441"/>
    </source>
</evidence>
<dbReference type="GO" id="GO:0006520">
    <property type="term" value="P:amino acid metabolic process"/>
    <property type="evidence" value="ECO:0007669"/>
    <property type="project" value="InterPro"/>
</dbReference>
<dbReference type="InterPro" id="IPR004839">
    <property type="entry name" value="Aminotransferase_I/II_large"/>
</dbReference>
<keyword evidence="4 6" id="KW-0808">Transferase</keyword>
<dbReference type="RefSeq" id="WP_169726783.1">
    <property type="nucleotide sequence ID" value="NZ_JACKRU010000473.1"/>
</dbReference>
<dbReference type="EMBL" id="LQPW01000086">
    <property type="protein sequence ID" value="ORX02694.1"/>
    <property type="molecule type" value="Genomic_DNA"/>
</dbReference>
<accession>A0A1X2EHU6</accession>
<dbReference type="GO" id="GO:0030170">
    <property type="term" value="F:pyridoxal phosphate binding"/>
    <property type="evidence" value="ECO:0007669"/>
    <property type="project" value="InterPro"/>
</dbReference>
<dbReference type="InterPro" id="IPR015424">
    <property type="entry name" value="PyrdxlP-dep_Trfase"/>
</dbReference>
<dbReference type="Gene3D" id="3.40.640.10">
    <property type="entry name" value="Type I PLP-dependent aspartate aminotransferase-like (Major domain)"/>
    <property type="match status" value="1"/>
</dbReference>
<evidence type="ECO:0000256" key="6">
    <source>
        <dbReference type="RuleBase" id="RU000481"/>
    </source>
</evidence>